<proteinExistence type="predicted"/>
<sequence length="197" mass="23231">MHFKKNRKGYVCGSFNKHGKKACSDHIIREAELANAILSDIKFMLYNIKNEKFISEINKKVTTQKKKLEKELKNYSKEIEKLTNKKSKALSKFINDEITKEDYDTFKFTIDIKINELTKKEDEYKSLIAERFNTTLIDELDKLKEKIIDLKELTPEVLNRFVERIEVKADGTPKIFYRFSESSIYFSAFFSNTQHST</sequence>
<dbReference type="KEGG" id="cld:CLSPO_c35240"/>
<gene>
    <name evidence="2" type="ORF">CLSPO_c35240</name>
</gene>
<accession>A0A7U4LPT3</accession>
<name>A0A7U4LPT3_CLOSG</name>
<feature type="coiled-coil region" evidence="1">
    <location>
        <begin position="58"/>
        <end position="153"/>
    </location>
</feature>
<dbReference type="EMBL" id="CP009225">
    <property type="protein sequence ID" value="AKC64214.1"/>
    <property type="molecule type" value="Genomic_DNA"/>
</dbReference>
<reference evidence="2 3" key="1">
    <citation type="journal article" date="2015" name="PLoS ONE">
        <title>A universal mariner transposon system for forward genetic studies in the genus clostridium.</title>
        <authorList>
            <person name="Zhang Y."/>
            <person name="Grosse-Honebrink A."/>
            <person name="Minton N.P."/>
        </authorList>
    </citation>
    <scope>NUCLEOTIDE SEQUENCE [LARGE SCALE GENOMIC DNA]</scope>
    <source>
        <strain evidence="2 3">NCIMB 10696</strain>
    </source>
</reference>
<dbReference type="Proteomes" id="UP000033052">
    <property type="component" value="Chromosome"/>
</dbReference>
<organism evidence="2 3">
    <name type="scientific">Clostridium sporogenes</name>
    <dbReference type="NCBI Taxonomy" id="1509"/>
    <lineage>
        <taxon>Bacteria</taxon>
        <taxon>Bacillati</taxon>
        <taxon>Bacillota</taxon>
        <taxon>Clostridia</taxon>
        <taxon>Eubacteriales</taxon>
        <taxon>Clostridiaceae</taxon>
        <taxon>Clostridium</taxon>
    </lineage>
</organism>
<evidence type="ECO:0000313" key="3">
    <source>
        <dbReference type="Proteomes" id="UP000033052"/>
    </source>
</evidence>
<dbReference type="RefSeq" id="WP_050481930.1">
    <property type="nucleotide sequence ID" value="NZ_CP009225.1"/>
</dbReference>
<evidence type="ECO:0000256" key="1">
    <source>
        <dbReference type="SAM" id="Coils"/>
    </source>
</evidence>
<protein>
    <submittedName>
        <fullName evidence="2">Site-specific recombinase</fullName>
    </submittedName>
</protein>
<dbReference type="AlphaFoldDB" id="A0A7U4LPT3"/>
<evidence type="ECO:0000313" key="2">
    <source>
        <dbReference type="EMBL" id="AKC64214.1"/>
    </source>
</evidence>
<keyword evidence="1" id="KW-0175">Coiled coil</keyword>
<dbReference type="GeneID" id="92940573"/>